<keyword evidence="4" id="KW-0804">Transcription</keyword>
<evidence type="ECO:0000256" key="2">
    <source>
        <dbReference type="ARBA" id="ARBA00023015"/>
    </source>
</evidence>
<dbReference type="PANTHER" id="PTHR30346:SF0">
    <property type="entry name" value="HCA OPERON TRANSCRIPTIONAL ACTIVATOR HCAR"/>
    <property type="match status" value="1"/>
</dbReference>
<comment type="similarity">
    <text evidence="1">Belongs to the LysR transcriptional regulatory family.</text>
</comment>
<dbReference type="OrthoDB" id="7216893at2"/>
<sequence>MVRHPPLDLRELQCVCAIALQGSIHGAARALNSKQSAVSRSLRLLEERVGIQLFRRTSSGTTPTPVGEAFLRQAEALLHDTNALYEYTRRCALGESGIVSIGIQSNVPPGRVSAFIEPYRILYPGISFIYRDVSKRDVISALFDGIVDLVIIALPLNESCAATLPLWSDRIVAVTPTNHPLASSVTTCWSDLREETFVFGNDDTGEDMSTLLKRKASIAGFLPTVCREEIISLRTIALVINGHGITLMPAGWLAFFPGTILEQVTVLEVRDGDGFSHLDYGIGWRDRNLSTVAHKILVFLGKQNLE</sequence>
<reference evidence="6 7" key="1">
    <citation type="submission" date="2015-07" db="EMBL/GenBank/DDBJ databases">
        <title>Draft Genome Sequence of Komagataeibacter intermedius Strain AF2, Isolated from Kombucha Tea.</title>
        <authorList>
            <person name="Santos R.A."/>
            <person name="Berretta A.A."/>
            <person name="Barud H.S."/>
            <person name="Ribeiro S.J."/>
            <person name="Gonzalez-Garcia L.N."/>
            <person name="Zucchi T.D."/>
            <person name="Goldman G.H."/>
            <person name="Riano-Pachon D.M."/>
        </authorList>
    </citation>
    <scope>NUCLEOTIDE SEQUENCE [LARGE SCALE GENOMIC DNA]</scope>
    <source>
        <strain evidence="6 7">AF2</strain>
    </source>
</reference>
<dbReference type="InterPro" id="IPR005119">
    <property type="entry name" value="LysR_subst-bd"/>
</dbReference>
<dbReference type="Pfam" id="PF03466">
    <property type="entry name" value="LysR_substrate"/>
    <property type="match status" value="1"/>
</dbReference>
<dbReference type="SUPFAM" id="SSF46785">
    <property type="entry name" value="Winged helix' DNA-binding domain"/>
    <property type="match status" value="1"/>
</dbReference>
<dbReference type="Pfam" id="PF00126">
    <property type="entry name" value="HTH_1"/>
    <property type="match status" value="1"/>
</dbReference>
<feature type="domain" description="HTH lysR-type" evidence="5">
    <location>
        <begin position="7"/>
        <end position="64"/>
    </location>
</feature>
<dbReference type="GO" id="GO:0003677">
    <property type="term" value="F:DNA binding"/>
    <property type="evidence" value="ECO:0007669"/>
    <property type="project" value="UniProtKB-KW"/>
</dbReference>
<protein>
    <submittedName>
        <fullName evidence="6">Transcriptional regulator</fullName>
    </submittedName>
</protein>
<dbReference type="GO" id="GO:0003700">
    <property type="term" value="F:DNA-binding transcription factor activity"/>
    <property type="evidence" value="ECO:0007669"/>
    <property type="project" value="InterPro"/>
</dbReference>
<proteinExistence type="inferred from homology"/>
<dbReference type="InterPro" id="IPR036388">
    <property type="entry name" value="WH-like_DNA-bd_sf"/>
</dbReference>
<dbReference type="EMBL" id="JUFX02000190">
    <property type="protein sequence ID" value="KPH86864.1"/>
    <property type="molecule type" value="Genomic_DNA"/>
</dbReference>
<organism evidence="6 7">
    <name type="scientific">Komagataeibacter intermedius AF2</name>
    <dbReference type="NCBI Taxonomy" id="1458464"/>
    <lineage>
        <taxon>Bacteria</taxon>
        <taxon>Pseudomonadati</taxon>
        <taxon>Pseudomonadota</taxon>
        <taxon>Alphaproteobacteria</taxon>
        <taxon>Acetobacterales</taxon>
        <taxon>Acetobacteraceae</taxon>
        <taxon>Komagataeibacter</taxon>
    </lineage>
</organism>
<evidence type="ECO:0000313" key="7">
    <source>
        <dbReference type="Proteomes" id="UP000031553"/>
    </source>
</evidence>
<evidence type="ECO:0000259" key="5">
    <source>
        <dbReference type="PROSITE" id="PS50931"/>
    </source>
</evidence>
<evidence type="ECO:0000256" key="3">
    <source>
        <dbReference type="ARBA" id="ARBA00023125"/>
    </source>
</evidence>
<keyword evidence="2" id="KW-0805">Transcription regulation</keyword>
<dbReference type="PANTHER" id="PTHR30346">
    <property type="entry name" value="TRANSCRIPTIONAL DUAL REGULATOR HCAR-RELATED"/>
    <property type="match status" value="1"/>
</dbReference>
<evidence type="ECO:0000256" key="4">
    <source>
        <dbReference type="ARBA" id="ARBA00023163"/>
    </source>
</evidence>
<dbReference type="PROSITE" id="PS50931">
    <property type="entry name" value="HTH_LYSR"/>
    <property type="match status" value="1"/>
</dbReference>
<gene>
    <name evidence="6" type="ORF">GLUCOINTEAF2_0202498</name>
</gene>
<dbReference type="AlphaFoldDB" id="A0A0N0MFK2"/>
<dbReference type="GO" id="GO:0032993">
    <property type="term" value="C:protein-DNA complex"/>
    <property type="evidence" value="ECO:0007669"/>
    <property type="project" value="TreeGrafter"/>
</dbReference>
<dbReference type="Proteomes" id="UP000031553">
    <property type="component" value="Unassembled WGS sequence"/>
</dbReference>
<comment type="caution">
    <text evidence="6">The sequence shown here is derived from an EMBL/GenBank/DDBJ whole genome shotgun (WGS) entry which is preliminary data.</text>
</comment>
<keyword evidence="3" id="KW-0238">DNA-binding</keyword>
<accession>A0A0N0MFK2</accession>
<dbReference type="SUPFAM" id="SSF53850">
    <property type="entry name" value="Periplasmic binding protein-like II"/>
    <property type="match status" value="1"/>
</dbReference>
<dbReference type="InterPro" id="IPR036390">
    <property type="entry name" value="WH_DNA-bd_sf"/>
</dbReference>
<name>A0A0N0MFK2_9PROT</name>
<dbReference type="InterPro" id="IPR000847">
    <property type="entry name" value="LysR_HTH_N"/>
</dbReference>
<dbReference type="PRINTS" id="PR00039">
    <property type="entry name" value="HTHLYSR"/>
</dbReference>
<evidence type="ECO:0000256" key="1">
    <source>
        <dbReference type="ARBA" id="ARBA00009437"/>
    </source>
</evidence>
<dbReference type="Gene3D" id="3.40.190.10">
    <property type="entry name" value="Periplasmic binding protein-like II"/>
    <property type="match status" value="2"/>
</dbReference>
<evidence type="ECO:0000313" key="6">
    <source>
        <dbReference type="EMBL" id="KPH86864.1"/>
    </source>
</evidence>
<dbReference type="Gene3D" id="1.10.10.10">
    <property type="entry name" value="Winged helix-like DNA-binding domain superfamily/Winged helix DNA-binding domain"/>
    <property type="match status" value="1"/>
</dbReference>